<dbReference type="EMBL" id="CP108169">
    <property type="protein sequence ID" value="WTQ78321.1"/>
    <property type="molecule type" value="Genomic_DNA"/>
</dbReference>
<protein>
    <recommendedName>
        <fullName evidence="2">DUF8094 domain-containing protein</fullName>
    </recommendedName>
</protein>
<reference evidence="3" key="1">
    <citation type="submission" date="2022-10" db="EMBL/GenBank/DDBJ databases">
        <title>The complete genomes of actinobacterial strains from the NBC collection.</title>
        <authorList>
            <person name="Joergensen T.S."/>
            <person name="Alvarez Arevalo M."/>
            <person name="Sterndorff E.B."/>
            <person name="Faurdal D."/>
            <person name="Vuksanovic O."/>
            <person name="Mourched A.-S."/>
            <person name="Charusanti P."/>
            <person name="Shaw S."/>
            <person name="Blin K."/>
            <person name="Weber T."/>
        </authorList>
    </citation>
    <scope>NUCLEOTIDE SEQUENCE</scope>
    <source>
        <strain evidence="3">NBC_00148</strain>
    </source>
</reference>
<sequence length="369" mass="38951">MKHPTARLGTAGLVISLALLTGCTDGSTPPPDDAAPHASSGPQPVITTDDAKQVFARYDRENAAADAALDDVAASKIQTGVLLKESLAGYEIHRKAGTEDEAAHLTRPRFLIPAEEAGAPYPRSFAVLSKWKGSEKDRSSSLLYFTQAEKGGAWKADAAGWAVTEPAKTSASASPTPSPAPSKKDDTAVRVQPKVLPDIRRTPSGTAQLSDTPQADREVCDSYADYLSFTSPLGSPTDDRFAEGGFTSDLVRFYNDWADSGLGHTFSYRVTGAGLPVFRLSTGSSLVACTLEQEHRTTGAPPTGTVRYDKGSDTDLLLGGGGRQWRSVDQTSSLTALIEVPTQKTRAATVLACDCYDPQLLSATGARSG</sequence>
<feature type="region of interest" description="Disordered" evidence="1">
    <location>
        <begin position="166"/>
        <end position="190"/>
    </location>
</feature>
<dbReference type="PROSITE" id="PS51257">
    <property type="entry name" value="PROKAR_LIPOPROTEIN"/>
    <property type="match status" value="1"/>
</dbReference>
<name>A0AAU1M3V6_9ACTN</name>
<dbReference type="AlphaFoldDB" id="A0AAU1M3V6"/>
<gene>
    <name evidence="3" type="ORF">OG222_36600</name>
</gene>
<accession>A0AAU1M3V6</accession>
<dbReference type="InterPro" id="IPR058407">
    <property type="entry name" value="DUF8094"/>
</dbReference>
<dbReference type="Pfam" id="PF26366">
    <property type="entry name" value="DUF8094"/>
    <property type="match status" value="1"/>
</dbReference>
<evidence type="ECO:0000259" key="2">
    <source>
        <dbReference type="Pfam" id="PF26366"/>
    </source>
</evidence>
<feature type="region of interest" description="Disordered" evidence="1">
    <location>
        <begin position="25"/>
        <end position="46"/>
    </location>
</feature>
<organism evidence="3">
    <name type="scientific">Streptomyces sp. NBC_00148</name>
    <dbReference type="NCBI Taxonomy" id="2903626"/>
    <lineage>
        <taxon>Bacteria</taxon>
        <taxon>Bacillati</taxon>
        <taxon>Actinomycetota</taxon>
        <taxon>Actinomycetes</taxon>
        <taxon>Kitasatosporales</taxon>
        <taxon>Streptomycetaceae</taxon>
        <taxon>Streptomyces</taxon>
    </lineage>
</organism>
<evidence type="ECO:0000256" key="1">
    <source>
        <dbReference type="SAM" id="MobiDB-lite"/>
    </source>
</evidence>
<feature type="domain" description="DUF8094" evidence="2">
    <location>
        <begin position="42"/>
        <end position="160"/>
    </location>
</feature>
<feature type="compositionally biased region" description="Low complexity" evidence="1">
    <location>
        <begin position="166"/>
        <end position="175"/>
    </location>
</feature>
<evidence type="ECO:0000313" key="3">
    <source>
        <dbReference type="EMBL" id="WTQ78321.1"/>
    </source>
</evidence>
<proteinExistence type="predicted"/>